<keyword evidence="7" id="KW-0503">Monooxygenase</keyword>
<evidence type="ECO:0000256" key="4">
    <source>
        <dbReference type="ARBA" id="ARBA00022630"/>
    </source>
</evidence>
<evidence type="ECO:0000256" key="2">
    <source>
        <dbReference type="ARBA" id="ARBA00009881"/>
    </source>
</evidence>
<name>A0ABW8D9S7_9GAMM</name>
<comment type="catalytic activity">
    <reaction evidence="9">
        <text>3 propionate 3-nitronate + 3 O2 + H2O = 3 3-oxopropanoate + 2 nitrate + nitrite + H2O2 + 3 H(+)</text>
        <dbReference type="Rhea" id="RHEA:57332"/>
        <dbReference type="ChEBI" id="CHEBI:15377"/>
        <dbReference type="ChEBI" id="CHEBI:15378"/>
        <dbReference type="ChEBI" id="CHEBI:15379"/>
        <dbReference type="ChEBI" id="CHEBI:16240"/>
        <dbReference type="ChEBI" id="CHEBI:16301"/>
        <dbReference type="ChEBI" id="CHEBI:17632"/>
        <dbReference type="ChEBI" id="CHEBI:33190"/>
        <dbReference type="ChEBI" id="CHEBI:136067"/>
    </reaction>
</comment>
<keyword evidence="5" id="KW-0288">FMN</keyword>
<dbReference type="CDD" id="cd04730">
    <property type="entry name" value="NPD_like"/>
    <property type="match status" value="1"/>
</dbReference>
<dbReference type="InterPro" id="IPR013785">
    <property type="entry name" value="Aldolase_TIM"/>
</dbReference>
<dbReference type="SUPFAM" id="SSF51412">
    <property type="entry name" value="Inosine monophosphate dehydrogenase (IMPDH)"/>
    <property type="match status" value="1"/>
</dbReference>
<keyword evidence="11" id="KW-1185">Reference proteome</keyword>
<evidence type="ECO:0000256" key="1">
    <source>
        <dbReference type="ARBA" id="ARBA00001917"/>
    </source>
</evidence>
<evidence type="ECO:0000256" key="7">
    <source>
        <dbReference type="ARBA" id="ARBA00023033"/>
    </source>
</evidence>
<dbReference type="Pfam" id="PF03060">
    <property type="entry name" value="NMO"/>
    <property type="match status" value="1"/>
</dbReference>
<dbReference type="Proteomes" id="UP001615550">
    <property type="component" value="Unassembled WGS sequence"/>
</dbReference>
<keyword evidence="3" id="KW-0216">Detoxification</keyword>
<comment type="similarity">
    <text evidence="2">Belongs to the nitronate monooxygenase family. NMO class I subfamily.</text>
</comment>
<evidence type="ECO:0000256" key="6">
    <source>
        <dbReference type="ARBA" id="ARBA00023002"/>
    </source>
</evidence>
<dbReference type="RefSeq" id="WP_400188286.1">
    <property type="nucleotide sequence ID" value="NZ_JBGORX010000006.1"/>
</dbReference>
<evidence type="ECO:0000256" key="9">
    <source>
        <dbReference type="ARBA" id="ARBA00049401"/>
    </source>
</evidence>
<reference evidence="10 11" key="1">
    <citation type="submission" date="2024-08" db="EMBL/GenBank/DDBJ databases">
        <title>Draft Genome Sequence of Legionella lytica strain DSB2004, Isolated From a Fire Sprinkler System.</title>
        <authorList>
            <person name="Everhart A.D."/>
            <person name="Kidane D.T."/>
            <person name="Farone A.L."/>
            <person name="Farone M.B."/>
        </authorList>
    </citation>
    <scope>NUCLEOTIDE SEQUENCE [LARGE SCALE GENOMIC DNA]</scope>
    <source>
        <strain evidence="10 11">DSB2004</strain>
    </source>
</reference>
<sequence>MSNTLLHNSFCAQLNIKWPLIQAPMGGGPTTPALVAAVSNAGGLGSLGVAYLSPQSIEQAIKETQKLTQRPFGVNLFAPARTPTLNQTEIDAACNATQAYRQELGLNDPSVQAPFNENFEEQFTSVLRCRPAVLSYTFGLIKKELLQECRRQEIFTIGTATTVEEGLLLQEYGVDAVIAQGAEAGGHRGTFTAEQHDSLIGTFVLTRLLAQNLHIPVIASGGIMDGRGIVAVLTLGAQAAQMGTAFLLCDEAGTSAPYREALNHAQDTQLTRVFSGRWARGIPNRFMQEMEHSPILPFPAQNAFTRDIRKKAAELDKAEFLSLWAGQGVNLIRSMSASKLVETLYQEAVDTLAQQ</sequence>
<organism evidence="10 11">
    <name type="scientific">Legionella lytica</name>
    <dbReference type="NCBI Taxonomy" id="96232"/>
    <lineage>
        <taxon>Bacteria</taxon>
        <taxon>Pseudomonadati</taxon>
        <taxon>Pseudomonadota</taxon>
        <taxon>Gammaproteobacteria</taxon>
        <taxon>Legionellales</taxon>
        <taxon>Legionellaceae</taxon>
        <taxon>Legionella</taxon>
    </lineage>
</organism>
<comment type="cofactor">
    <cofactor evidence="1">
        <name>FMN</name>
        <dbReference type="ChEBI" id="CHEBI:58210"/>
    </cofactor>
</comment>
<dbReference type="InterPro" id="IPR004136">
    <property type="entry name" value="NMO"/>
</dbReference>
<dbReference type="EMBL" id="JBGORX010000006">
    <property type="protein sequence ID" value="MFJ1269466.1"/>
    <property type="molecule type" value="Genomic_DNA"/>
</dbReference>
<evidence type="ECO:0000256" key="8">
    <source>
        <dbReference type="ARBA" id="ARBA00031155"/>
    </source>
</evidence>
<accession>A0ABW8D9S7</accession>
<dbReference type="Gene3D" id="3.20.20.70">
    <property type="entry name" value="Aldolase class I"/>
    <property type="match status" value="1"/>
</dbReference>
<evidence type="ECO:0000313" key="11">
    <source>
        <dbReference type="Proteomes" id="UP001615550"/>
    </source>
</evidence>
<gene>
    <name evidence="10" type="ORF">ACD661_12940</name>
</gene>
<dbReference type="PANTHER" id="PTHR42747:SF3">
    <property type="entry name" value="NITRONATE MONOOXYGENASE-RELATED"/>
    <property type="match status" value="1"/>
</dbReference>
<dbReference type="GO" id="GO:0016491">
    <property type="term" value="F:oxidoreductase activity"/>
    <property type="evidence" value="ECO:0007669"/>
    <property type="project" value="UniProtKB-KW"/>
</dbReference>
<proteinExistence type="inferred from homology"/>
<dbReference type="PANTHER" id="PTHR42747">
    <property type="entry name" value="NITRONATE MONOOXYGENASE-RELATED"/>
    <property type="match status" value="1"/>
</dbReference>
<protein>
    <recommendedName>
        <fullName evidence="8">Propionate 3-nitronate monooxygenase</fullName>
    </recommendedName>
</protein>
<keyword evidence="4" id="KW-0285">Flavoprotein</keyword>
<comment type="caution">
    <text evidence="10">The sequence shown here is derived from an EMBL/GenBank/DDBJ whole genome shotgun (WGS) entry which is preliminary data.</text>
</comment>
<evidence type="ECO:0000256" key="3">
    <source>
        <dbReference type="ARBA" id="ARBA00022575"/>
    </source>
</evidence>
<keyword evidence="6 10" id="KW-0560">Oxidoreductase</keyword>
<evidence type="ECO:0000256" key="5">
    <source>
        <dbReference type="ARBA" id="ARBA00022643"/>
    </source>
</evidence>
<evidence type="ECO:0000313" key="10">
    <source>
        <dbReference type="EMBL" id="MFJ1269466.1"/>
    </source>
</evidence>